<organism evidence="2 3">
    <name type="scientific">Triparma columacea</name>
    <dbReference type="NCBI Taxonomy" id="722753"/>
    <lineage>
        <taxon>Eukaryota</taxon>
        <taxon>Sar</taxon>
        <taxon>Stramenopiles</taxon>
        <taxon>Ochrophyta</taxon>
        <taxon>Bolidophyceae</taxon>
        <taxon>Parmales</taxon>
        <taxon>Triparmaceae</taxon>
        <taxon>Triparma</taxon>
    </lineage>
</organism>
<dbReference type="Proteomes" id="UP001165065">
    <property type="component" value="Unassembled WGS sequence"/>
</dbReference>
<accession>A0A9W7GL51</accession>
<gene>
    <name evidence="2" type="ORF">TrCOL_g2577</name>
</gene>
<dbReference type="PIRSF" id="PIRSF028103">
    <property type="entry name" value="GcvR"/>
    <property type="match status" value="1"/>
</dbReference>
<reference evidence="3" key="1">
    <citation type="journal article" date="2023" name="Commun. Biol.">
        <title>Genome analysis of Parmales, the sister group of diatoms, reveals the evolutionary specialization of diatoms from phago-mixotrophs to photoautotrophs.</title>
        <authorList>
            <person name="Ban H."/>
            <person name="Sato S."/>
            <person name="Yoshikawa S."/>
            <person name="Yamada K."/>
            <person name="Nakamura Y."/>
            <person name="Ichinomiya M."/>
            <person name="Sato N."/>
            <person name="Blanc-Mathieu R."/>
            <person name="Endo H."/>
            <person name="Kuwata A."/>
            <person name="Ogata H."/>
        </authorList>
    </citation>
    <scope>NUCLEOTIDE SEQUENCE [LARGE SCALE GENOMIC DNA]</scope>
</reference>
<dbReference type="AlphaFoldDB" id="A0A9W7GL51"/>
<name>A0A9W7GL51_9STRA</name>
<dbReference type="Gene3D" id="3.30.70.260">
    <property type="match status" value="2"/>
</dbReference>
<protein>
    <recommendedName>
        <fullName evidence="1">ACT domain-containing protein</fullName>
    </recommendedName>
</protein>
<feature type="domain" description="ACT" evidence="1">
    <location>
        <begin position="25"/>
        <end position="99"/>
    </location>
</feature>
<dbReference type="EMBL" id="BRYA01000318">
    <property type="protein sequence ID" value="GMI46909.1"/>
    <property type="molecule type" value="Genomic_DNA"/>
</dbReference>
<dbReference type="SUPFAM" id="SSF55021">
    <property type="entry name" value="ACT-like"/>
    <property type="match status" value="2"/>
</dbReference>
<dbReference type="InterPro" id="IPR045865">
    <property type="entry name" value="ACT-like_dom_sf"/>
</dbReference>
<sequence length="212" mass="22875">MFAIRSSITRLATTTSRLMSSQNVIVSAFGPDKVGIVTETTKAITDAGGNVGDSRMTRLSGHFSMLMTVSGSDSAVADITKALGERGDGMIYNVAPCVPDEMDEQDEFAAFFRLEGADSPGLISKVTAIFAEHALSVDYIETGQEAAPFGGTTLFSMDGRVTMSGPPPASFDPEAIREKLDNLAEAENVDIQIYDQEELEELEEELFEEEKK</sequence>
<dbReference type="Pfam" id="PF13740">
    <property type="entry name" value="ACT_6"/>
    <property type="match status" value="1"/>
</dbReference>
<dbReference type="GO" id="GO:0006355">
    <property type="term" value="P:regulation of DNA-templated transcription"/>
    <property type="evidence" value="ECO:0007669"/>
    <property type="project" value="InterPro"/>
</dbReference>
<dbReference type="InterPro" id="IPR016867">
    <property type="entry name" value="GcvR"/>
</dbReference>
<dbReference type="PROSITE" id="PS51671">
    <property type="entry name" value="ACT"/>
    <property type="match status" value="2"/>
</dbReference>
<dbReference type="InterPro" id="IPR002912">
    <property type="entry name" value="ACT_dom"/>
</dbReference>
<evidence type="ECO:0000313" key="3">
    <source>
        <dbReference type="Proteomes" id="UP001165065"/>
    </source>
</evidence>
<feature type="domain" description="ACT" evidence="1">
    <location>
        <begin position="111"/>
        <end position="196"/>
    </location>
</feature>
<dbReference type="PANTHER" id="PTHR34875">
    <property type="entry name" value="UPF0237 PROTEIN MJ1558"/>
    <property type="match status" value="1"/>
</dbReference>
<evidence type="ECO:0000259" key="1">
    <source>
        <dbReference type="PROSITE" id="PS51671"/>
    </source>
</evidence>
<dbReference type="OrthoDB" id="5345392at2759"/>
<evidence type="ECO:0000313" key="2">
    <source>
        <dbReference type="EMBL" id="GMI46909.1"/>
    </source>
</evidence>
<proteinExistence type="predicted"/>
<keyword evidence="3" id="KW-1185">Reference proteome</keyword>
<dbReference type="PANTHER" id="PTHR34875:SF6">
    <property type="entry name" value="UPF0237 PROTEIN MJ1558"/>
    <property type="match status" value="1"/>
</dbReference>
<dbReference type="InterPro" id="IPR050990">
    <property type="entry name" value="UPF0237/GcvR_regulator"/>
</dbReference>
<comment type="caution">
    <text evidence="2">The sequence shown here is derived from an EMBL/GenBank/DDBJ whole genome shotgun (WGS) entry which is preliminary data.</text>
</comment>